<evidence type="ECO:0000256" key="5">
    <source>
        <dbReference type="ARBA" id="ARBA00022683"/>
    </source>
</evidence>
<comment type="subcellular location">
    <subcellularLocation>
        <location evidence="1">Cell membrane</location>
        <topology evidence="1">Multi-pass membrane protein</topology>
    </subcellularLocation>
</comment>
<evidence type="ECO:0000256" key="2">
    <source>
        <dbReference type="ARBA" id="ARBA00022448"/>
    </source>
</evidence>
<evidence type="ECO:0000256" key="6">
    <source>
        <dbReference type="ARBA" id="ARBA00022692"/>
    </source>
</evidence>
<feature type="transmembrane region" description="Helical" evidence="9">
    <location>
        <begin position="213"/>
        <end position="241"/>
    </location>
</feature>
<protein>
    <submittedName>
        <fullName evidence="10">PTS sugar transporter subunit IIC</fullName>
    </submittedName>
</protein>
<dbReference type="EMBL" id="JAKNAP010000011">
    <property type="protein sequence ID" value="MDE1356718.1"/>
    <property type="molecule type" value="Genomic_DNA"/>
</dbReference>
<organism evidence="10 11">
    <name type="scientific">Vibrio aestuarianus</name>
    <dbReference type="NCBI Taxonomy" id="28171"/>
    <lineage>
        <taxon>Bacteria</taxon>
        <taxon>Pseudomonadati</taxon>
        <taxon>Pseudomonadota</taxon>
        <taxon>Gammaproteobacteria</taxon>
        <taxon>Vibrionales</taxon>
        <taxon>Vibrionaceae</taxon>
        <taxon>Vibrio</taxon>
    </lineage>
</organism>
<keyword evidence="8 9" id="KW-0472">Membrane</keyword>
<evidence type="ECO:0000256" key="4">
    <source>
        <dbReference type="ARBA" id="ARBA00022597"/>
    </source>
</evidence>
<keyword evidence="2" id="KW-0813">Transport</keyword>
<dbReference type="PANTHER" id="PTHR32502:SF8">
    <property type="entry name" value="N-ACETYLGALACTOSAMINE PERMEASE IIC COMPONENT 1"/>
    <property type="match status" value="1"/>
</dbReference>
<dbReference type="Proteomes" id="UP001140973">
    <property type="component" value="Unassembled WGS sequence"/>
</dbReference>
<keyword evidence="7 9" id="KW-1133">Transmembrane helix</keyword>
<dbReference type="PROSITE" id="PS51106">
    <property type="entry name" value="PTS_EIIC_TYPE_4"/>
    <property type="match status" value="1"/>
</dbReference>
<keyword evidence="5" id="KW-0598">Phosphotransferase system</keyword>
<evidence type="ECO:0000313" key="11">
    <source>
        <dbReference type="Proteomes" id="UP001140973"/>
    </source>
</evidence>
<dbReference type="PANTHER" id="PTHR32502">
    <property type="entry name" value="N-ACETYLGALACTOSAMINE PERMEASE II COMPONENT-RELATED"/>
    <property type="match status" value="1"/>
</dbReference>
<evidence type="ECO:0000256" key="1">
    <source>
        <dbReference type="ARBA" id="ARBA00004651"/>
    </source>
</evidence>
<sequence length="270" mass="28825">MFIEAVFIGILCYLGALSTPWLLGLTGGWYTITRPLVSGMLVGIILGDIQTGIMVGVAVQAVYIAMVTPGGSMPADLNFVAYPAVALGVMSGQGVEVAVAIAATIGIAGTIIFNFMMVINSYWNHKADLAIEAGDENGVYMNSAIYPQVTNFLMRFIPTFIAVYFGNQYIEGFMASLPAMVIDTMTVLGGILPAVGIAILLKQIIKESTMLIYFLVGFVGIVFLKLNMVGLVMIGALFALLHYNYKPEPQTANTAPVQQAADACFEKALP</sequence>
<evidence type="ECO:0000256" key="3">
    <source>
        <dbReference type="ARBA" id="ARBA00022475"/>
    </source>
</evidence>
<dbReference type="GO" id="GO:0005886">
    <property type="term" value="C:plasma membrane"/>
    <property type="evidence" value="ECO:0007669"/>
    <property type="project" value="UniProtKB-SubCell"/>
</dbReference>
<evidence type="ECO:0000256" key="9">
    <source>
        <dbReference type="SAM" id="Phobius"/>
    </source>
</evidence>
<feature type="transmembrane region" description="Helical" evidence="9">
    <location>
        <begin position="6"/>
        <end position="29"/>
    </location>
</feature>
<name>A0A9X4IZQ9_9VIBR</name>
<evidence type="ECO:0000256" key="8">
    <source>
        <dbReference type="ARBA" id="ARBA00023136"/>
    </source>
</evidence>
<dbReference type="InterPro" id="IPR004700">
    <property type="entry name" value="PTS_IIC_man"/>
</dbReference>
<dbReference type="AlphaFoldDB" id="A0A9X4IZQ9"/>
<evidence type="ECO:0000256" key="7">
    <source>
        <dbReference type="ARBA" id="ARBA00022989"/>
    </source>
</evidence>
<dbReference type="RefSeq" id="WP_274673934.1">
    <property type="nucleotide sequence ID" value="NZ_JAKNAP010000011.1"/>
</dbReference>
<feature type="transmembrane region" description="Helical" evidence="9">
    <location>
        <begin position="41"/>
        <end position="66"/>
    </location>
</feature>
<feature type="transmembrane region" description="Helical" evidence="9">
    <location>
        <begin position="177"/>
        <end position="201"/>
    </location>
</feature>
<dbReference type="Pfam" id="PF03609">
    <property type="entry name" value="EII-Sor"/>
    <property type="match status" value="1"/>
</dbReference>
<dbReference type="GO" id="GO:0009401">
    <property type="term" value="P:phosphoenolpyruvate-dependent sugar phosphotransferase system"/>
    <property type="evidence" value="ECO:0007669"/>
    <property type="project" value="UniProtKB-KW"/>
</dbReference>
<keyword evidence="3" id="KW-1003">Cell membrane</keyword>
<comment type="caution">
    <text evidence="10">The sequence shown here is derived from an EMBL/GenBank/DDBJ whole genome shotgun (WGS) entry which is preliminary data.</text>
</comment>
<reference evidence="10" key="1">
    <citation type="submission" date="2022-02" db="EMBL/GenBank/DDBJ databases">
        <title>Emergence and expansion in Europe of a Vibrio aestuarianus clonal complex pathogenic for oysters.</title>
        <authorList>
            <person name="Mesnil A."/>
            <person name="Travers M.-A."/>
        </authorList>
    </citation>
    <scope>NUCLEOTIDE SEQUENCE</scope>
    <source>
        <strain evidence="10">151-ITT-15-cp-1</strain>
    </source>
</reference>
<evidence type="ECO:0000313" key="10">
    <source>
        <dbReference type="EMBL" id="MDE1356718.1"/>
    </source>
</evidence>
<keyword evidence="4 10" id="KW-0762">Sugar transport</keyword>
<keyword evidence="6 9" id="KW-0812">Transmembrane</keyword>
<proteinExistence type="predicted"/>
<feature type="transmembrane region" description="Helical" evidence="9">
    <location>
        <begin position="97"/>
        <end position="123"/>
    </location>
</feature>
<dbReference type="InterPro" id="IPR050303">
    <property type="entry name" value="GatZ_KbaZ_carbometab"/>
</dbReference>
<accession>A0A9X4IZQ9</accession>
<gene>
    <name evidence="10" type="ORF">L9W73_05280</name>
</gene>